<feature type="transmembrane region" description="Helical" evidence="2">
    <location>
        <begin position="199"/>
        <end position="223"/>
    </location>
</feature>
<dbReference type="OrthoDB" id="10516259at2759"/>
<gene>
    <name evidence="3" type="ORF">FDP41_005289</name>
</gene>
<name>A0A6A5BM64_NAEFO</name>
<evidence type="ECO:0000256" key="1">
    <source>
        <dbReference type="SAM" id="MobiDB-lite"/>
    </source>
</evidence>
<keyword evidence="2" id="KW-0472">Membrane</keyword>
<dbReference type="EMBL" id="VFQX01000043">
    <property type="protein sequence ID" value="KAF0975962.1"/>
    <property type="molecule type" value="Genomic_DNA"/>
</dbReference>
<evidence type="ECO:0000256" key="2">
    <source>
        <dbReference type="SAM" id="Phobius"/>
    </source>
</evidence>
<comment type="caution">
    <text evidence="3">The sequence shown here is derived from an EMBL/GenBank/DDBJ whole genome shotgun (WGS) entry which is preliminary data.</text>
</comment>
<dbReference type="GeneID" id="68112507"/>
<reference evidence="3 4" key="1">
    <citation type="journal article" date="2019" name="Sci. Rep.">
        <title>Nanopore sequencing improves the draft genome of the human pathogenic amoeba Naegleria fowleri.</title>
        <authorList>
            <person name="Liechti N."/>
            <person name="Schurch N."/>
            <person name="Bruggmann R."/>
            <person name="Wittwer M."/>
        </authorList>
    </citation>
    <scope>NUCLEOTIDE SEQUENCE [LARGE SCALE GENOMIC DNA]</scope>
    <source>
        <strain evidence="3 4">ATCC 30894</strain>
    </source>
</reference>
<feature type="compositionally biased region" description="Low complexity" evidence="1">
    <location>
        <begin position="397"/>
        <end position="414"/>
    </location>
</feature>
<keyword evidence="4" id="KW-1185">Reference proteome</keyword>
<organism evidence="3 4">
    <name type="scientific">Naegleria fowleri</name>
    <name type="common">Brain eating amoeba</name>
    <dbReference type="NCBI Taxonomy" id="5763"/>
    <lineage>
        <taxon>Eukaryota</taxon>
        <taxon>Discoba</taxon>
        <taxon>Heterolobosea</taxon>
        <taxon>Tetramitia</taxon>
        <taxon>Eutetramitia</taxon>
        <taxon>Vahlkampfiidae</taxon>
        <taxon>Naegleria</taxon>
    </lineage>
</organism>
<protein>
    <submittedName>
        <fullName evidence="3">Uncharacterized protein</fullName>
    </submittedName>
</protein>
<feature type="compositionally biased region" description="Polar residues" evidence="1">
    <location>
        <begin position="257"/>
        <end position="267"/>
    </location>
</feature>
<feature type="compositionally biased region" description="Low complexity" evidence="1">
    <location>
        <begin position="334"/>
        <end position="351"/>
    </location>
</feature>
<feature type="transmembrane region" description="Helical" evidence="2">
    <location>
        <begin position="164"/>
        <end position="193"/>
    </location>
</feature>
<accession>A0A6A5BM64</accession>
<sequence>MKPLFLYISLGLFAGFELLQITCHALLLAVAAIFREFAVSTDSHLLMTRSVMFLTLGTFLMALIALKLIVWLMGGRYMYQKYREFTKIKAMTNDSSCTQEETQSINHHGRRENLLTTEIATTTVTTTTTIEEPQSINDDEINIYNSNNSAFRFLWNFRKTSARFLNLFIFAVVTLSLTSLILCITLSFLFLMYYSSVDLVYFSCTTAILISLLSLPLNGVLFFHSCYNESFAPVDSIFSLRGSSSSSSSSLSSSSSHNHSQPNVETRTTSKKGNLHQEEQQAQAEQSKRAFLQRKNGALTSRLDPIEKESSNHNTIHTEEEEEIIHMRRPLLNSTNSNLLNNNNSIINNRKNSNKKGQSRNKNSSSKPIAIQQDDAHSNSHKIRSSLGGVIGEDLISEGGTSTTTNTAPGTSGSLLMGEKSQF</sequence>
<evidence type="ECO:0000313" key="4">
    <source>
        <dbReference type="Proteomes" id="UP000444721"/>
    </source>
</evidence>
<proteinExistence type="predicted"/>
<keyword evidence="2" id="KW-1133">Transmembrane helix</keyword>
<dbReference type="VEuPathDB" id="AmoebaDB:FDP41_005289"/>
<feature type="region of interest" description="Disordered" evidence="1">
    <location>
        <begin position="248"/>
        <end position="321"/>
    </location>
</feature>
<dbReference type="VEuPathDB" id="AmoebaDB:NF0102120"/>
<feature type="region of interest" description="Disordered" evidence="1">
    <location>
        <begin position="334"/>
        <end position="423"/>
    </location>
</feature>
<dbReference type="AlphaFoldDB" id="A0A6A5BM64"/>
<keyword evidence="2" id="KW-0812">Transmembrane</keyword>
<dbReference type="RefSeq" id="XP_044560675.1">
    <property type="nucleotide sequence ID" value="XM_044708797.1"/>
</dbReference>
<feature type="transmembrane region" description="Helical" evidence="2">
    <location>
        <begin position="53"/>
        <end position="73"/>
    </location>
</feature>
<feature type="transmembrane region" description="Helical" evidence="2">
    <location>
        <begin position="7"/>
        <end position="33"/>
    </location>
</feature>
<dbReference type="Proteomes" id="UP000444721">
    <property type="component" value="Unassembled WGS sequence"/>
</dbReference>
<evidence type="ECO:0000313" key="3">
    <source>
        <dbReference type="EMBL" id="KAF0975962.1"/>
    </source>
</evidence>
<dbReference type="VEuPathDB" id="AmoebaDB:NfTy_053020"/>